<accession>A0A8B9M0Y2</accession>
<dbReference type="InterPro" id="IPR013520">
    <property type="entry name" value="Ribonucl_H"/>
</dbReference>
<keyword evidence="6" id="KW-1185">Reference proteome</keyword>
<keyword evidence="3" id="KW-0269">Exonuclease</keyword>
<dbReference type="InterPro" id="IPR051274">
    <property type="entry name" value="3-5_Exoribonuclease"/>
</dbReference>
<dbReference type="Ensembl" id="ENSANIT00000002107.1">
    <property type="protein sequence ID" value="ENSANIP00000002045.1"/>
    <property type="gene ID" value="ENSANIG00000001378.1"/>
</dbReference>
<proteinExistence type="predicted"/>
<dbReference type="SUPFAM" id="SSF53098">
    <property type="entry name" value="Ribonuclease H-like"/>
    <property type="match status" value="1"/>
</dbReference>
<dbReference type="Pfam" id="PF00929">
    <property type="entry name" value="RNase_T"/>
    <property type="match status" value="1"/>
</dbReference>
<dbReference type="Proteomes" id="UP000694541">
    <property type="component" value="Unplaced"/>
</dbReference>
<organism evidence="5 6">
    <name type="scientific">Accipiter nisus</name>
    <name type="common">Eurasian sparrowhawk</name>
    <dbReference type="NCBI Taxonomy" id="211598"/>
    <lineage>
        <taxon>Eukaryota</taxon>
        <taxon>Metazoa</taxon>
        <taxon>Chordata</taxon>
        <taxon>Craniata</taxon>
        <taxon>Vertebrata</taxon>
        <taxon>Euteleostomi</taxon>
        <taxon>Archelosauria</taxon>
        <taxon>Archosauria</taxon>
        <taxon>Dinosauria</taxon>
        <taxon>Saurischia</taxon>
        <taxon>Theropoda</taxon>
        <taxon>Coelurosauria</taxon>
        <taxon>Aves</taxon>
        <taxon>Neognathae</taxon>
        <taxon>Neoaves</taxon>
        <taxon>Telluraves</taxon>
        <taxon>Accipitrimorphae</taxon>
        <taxon>Accipitriformes</taxon>
        <taxon>Accipitridae</taxon>
        <taxon>Accipitrinae</taxon>
        <taxon>Accipiter</taxon>
    </lineage>
</organism>
<evidence type="ECO:0000256" key="3">
    <source>
        <dbReference type="ARBA" id="ARBA00022839"/>
    </source>
</evidence>
<dbReference type="PANTHER" id="PTHR23044:SF61">
    <property type="entry name" value="3'-5' EXORIBONUCLEASE 1-RELATED"/>
    <property type="match status" value="1"/>
</dbReference>
<dbReference type="PANTHER" id="PTHR23044">
    <property type="entry name" value="3'-5' EXONUCLEASE ERI1-RELATED"/>
    <property type="match status" value="1"/>
</dbReference>
<dbReference type="Gene3D" id="3.30.420.10">
    <property type="entry name" value="Ribonuclease H-like superfamily/Ribonuclease H"/>
    <property type="match status" value="1"/>
</dbReference>
<evidence type="ECO:0000256" key="2">
    <source>
        <dbReference type="ARBA" id="ARBA00022801"/>
    </source>
</evidence>
<dbReference type="InterPro" id="IPR036397">
    <property type="entry name" value="RNaseH_sf"/>
</dbReference>
<evidence type="ECO:0000259" key="4">
    <source>
        <dbReference type="Pfam" id="PF00929"/>
    </source>
</evidence>
<keyword evidence="2" id="KW-0378">Hydrolase</keyword>
<keyword evidence="1" id="KW-0540">Nuclease</keyword>
<dbReference type="GO" id="GO:0000175">
    <property type="term" value="F:3'-5'-RNA exonuclease activity"/>
    <property type="evidence" value="ECO:0007669"/>
    <property type="project" value="InterPro"/>
</dbReference>
<dbReference type="InterPro" id="IPR047201">
    <property type="entry name" value="ERI-1_3'hExo-like"/>
</dbReference>
<reference evidence="5" key="1">
    <citation type="submission" date="2025-08" db="UniProtKB">
        <authorList>
            <consortium name="Ensembl"/>
        </authorList>
    </citation>
    <scope>IDENTIFICATION</scope>
</reference>
<dbReference type="GO" id="GO:0003676">
    <property type="term" value="F:nucleic acid binding"/>
    <property type="evidence" value="ECO:0007669"/>
    <property type="project" value="InterPro"/>
</dbReference>
<dbReference type="AlphaFoldDB" id="A0A8B9M0Y2"/>
<sequence length="151" mass="17115">MATKRLARCGAPAGGGVEFPAVLLNTSTGEIESEFHTYVQPQEHPILSEFCTELTGITQNQVDGGVPLNVCLSQFLKWIQKIQKEKKIIFSTDLLSNSTSEAKACTFVTWTDWDLGVCLQYECKRKQLRKPDIFNSWIDLKATYRVRRLID</sequence>
<reference evidence="5" key="2">
    <citation type="submission" date="2025-09" db="UniProtKB">
        <authorList>
            <consortium name="Ensembl"/>
        </authorList>
    </citation>
    <scope>IDENTIFICATION</scope>
</reference>
<evidence type="ECO:0000313" key="6">
    <source>
        <dbReference type="Proteomes" id="UP000694541"/>
    </source>
</evidence>
<dbReference type="InterPro" id="IPR012337">
    <property type="entry name" value="RNaseH-like_sf"/>
</dbReference>
<evidence type="ECO:0000256" key="1">
    <source>
        <dbReference type="ARBA" id="ARBA00022722"/>
    </source>
</evidence>
<protein>
    <submittedName>
        <fullName evidence="5">ERI1 exoribonuclease family member 2</fullName>
    </submittedName>
</protein>
<evidence type="ECO:0000313" key="5">
    <source>
        <dbReference type="Ensembl" id="ENSANIP00000002045.1"/>
    </source>
</evidence>
<feature type="domain" description="Exonuclease" evidence="4">
    <location>
        <begin position="17"/>
        <end position="145"/>
    </location>
</feature>
<name>A0A8B9M0Y2_9AVES</name>
<dbReference type="CDD" id="cd06133">
    <property type="entry name" value="ERI-1_3'hExo_like"/>
    <property type="match status" value="1"/>
</dbReference>